<sequence length="136" mass="15149">MPKPIEVNIVKAKLTEVDDVIKAKKARKVERTLNKSMGGTIPDCEIKEVSKAIQELPTDKQQSIFKFVDRVANVLKNKDIFVQHVLTPSIEDSSLVEVDIEAKVEELAKQKAASTGIALPIARAEVREELKIRGEM</sequence>
<dbReference type="EMBL" id="DF196819">
    <property type="protein sequence ID" value="GAD29811.1"/>
    <property type="molecule type" value="Genomic_DNA"/>
</dbReference>
<dbReference type="RefSeq" id="WP_023932330.1">
    <property type="nucleotide sequence ID" value="NZ_DF196819.1"/>
</dbReference>
<evidence type="ECO:0000313" key="1">
    <source>
        <dbReference type="EMBL" id="GAD29811.1"/>
    </source>
</evidence>
<proteinExistence type="predicted"/>
<dbReference type="HOGENOM" id="CLU_1873484_0_0_6"/>
<name>A0A0U1P541_PHOLE</name>
<dbReference type="AlphaFoldDB" id="A0A0U1P541"/>
<accession>A0A0U1P541</accession>
<gene>
    <name evidence="1" type="ORF">PLEI_1464</name>
</gene>
<reference evidence="2" key="1">
    <citation type="submission" date="2012-12" db="EMBL/GenBank/DDBJ databases">
        <title>Genome Sequence of Photobacterium leiognathi lrivu.4.1.</title>
        <authorList>
            <person name="Urbanczyk H."/>
            <person name="Ogura Y."/>
            <person name="Hayashi T."/>
            <person name="Dunlap P.V."/>
        </authorList>
    </citation>
    <scope>NUCLEOTIDE SEQUENCE [LARGE SCALE GENOMIC DNA]</scope>
    <source>
        <strain evidence="2">lrivu.4.1</strain>
    </source>
</reference>
<protein>
    <submittedName>
        <fullName evidence="1">Uncharacterized protein</fullName>
    </submittedName>
</protein>
<dbReference type="Proteomes" id="UP000030675">
    <property type="component" value="Unassembled WGS sequence"/>
</dbReference>
<evidence type="ECO:0000313" key="2">
    <source>
        <dbReference type="Proteomes" id="UP000030675"/>
    </source>
</evidence>
<organism evidence="1 2">
    <name type="scientific">Photobacterium leiognathi lrivu.4.1</name>
    <dbReference type="NCBI Taxonomy" id="1248232"/>
    <lineage>
        <taxon>Bacteria</taxon>
        <taxon>Pseudomonadati</taxon>
        <taxon>Pseudomonadota</taxon>
        <taxon>Gammaproteobacteria</taxon>
        <taxon>Vibrionales</taxon>
        <taxon>Vibrionaceae</taxon>
        <taxon>Photobacterium</taxon>
    </lineage>
</organism>